<accession>A0A1H9PZ10</accession>
<reference evidence="3" key="1">
    <citation type="submission" date="2016-10" db="EMBL/GenBank/DDBJ databases">
        <authorList>
            <person name="Varghese N."/>
            <person name="Submissions S."/>
        </authorList>
    </citation>
    <scope>NUCLEOTIDE SEQUENCE [LARGE SCALE GENOMIC DNA]</scope>
    <source>
        <strain evidence="3">CGMCC 4.3525</strain>
    </source>
</reference>
<protein>
    <submittedName>
        <fullName evidence="2">Uncharacterized protein</fullName>
    </submittedName>
</protein>
<feature type="region of interest" description="Disordered" evidence="1">
    <location>
        <begin position="167"/>
        <end position="301"/>
    </location>
</feature>
<feature type="compositionally biased region" description="Polar residues" evidence="1">
    <location>
        <begin position="185"/>
        <end position="197"/>
    </location>
</feature>
<evidence type="ECO:0000313" key="3">
    <source>
        <dbReference type="Proteomes" id="UP000199352"/>
    </source>
</evidence>
<organism evidence="2 3">
    <name type="scientific">Lentzea xinjiangensis</name>
    <dbReference type="NCBI Taxonomy" id="402600"/>
    <lineage>
        <taxon>Bacteria</taxon>
        <taxon>Bacillati</taxon>
        <taxon>Actinomycetota</taxon>
        <taxon>Actinomycetes</taxon>
        <taxon>Pseudonocardiales</taxon>
        <taxon>Pseudonocardiaceae</taxon>
        <taxon>Lentzea</taxon>
    </lineage>
</organism>
<proteinExistence type="predicted"/>
<dbReference type="AlphaFoldDB" id="A0A1H9PZ10"/>
<dbReference type="Proteomes" id="UP000199352">
    <property type="component" value="Unassembled WGS sequence"/>
</dbReference>
<evidence type="ECO:0000313" key="2">
    <source>
        <dbReference type="EMBL" id="SER53526.1"/>
    </source>
</evidence>
<evidence type="ECO:0000256" key="1">
    <source>
        <dbReference type="SAM" id="MobiDB-lite"/>
    </source>
</evidence>
<sequence>MRTPGPSACPGEAPGCSGELPFLGVSGRDVGGGGGAWHAGGPAPPSRRPLAAGCLACREARRGRWRCLARLKGLSAQQRRVPADGTLGLPSRFAEVGGGGWRAWRVCRRGGTALEARRSADGLPGLPSRFAEVGGGGWRAWTACRRGSTVLRAGYLPTRHLGLPGKPIEGRRRCLARPEVRPMNSIDTSSAHYTGDTTPFEEPAPRPGTAMPEKRSPAAGNPVPHWGRTRRKSDSPAQPNRHRPQCAQRRGSPRIAPPANSHNAGTPANLSPEKRNRRLPARLGCQRRTVVGAEGGGGERP</sequence>
<dbReference type="EMBL" id="FOFR01000012">
    <property type="protein sequence ID" value="SER53526.1"/>
    <property type="molecule type" value="Genomic_DNA"/>
</dbReference>
<gene>
    <name evidence="2" type="ORF">SAMN05216188_112156</name>
</gene>
<name>A0A1H9PZ10_9PSEU</name>
<feature type="compositionally biased region" description="Polar residues" evidence="1">
    <location>
        <begin position="260"/>
        <end position="269"/>
    </location>
</feature>
<feature type="compositionally biased region" description="Basic and acidic residues" evidence="1">
    <location>
        <begin position="168"/>
        <end position="180"/>
    </location>
</feature>
<keyword evidence="3" id="KW-1185">Reference proteome</keyword>